<protein>
    <submittedName>
        <fullName evidence="3">Cytoskeletal protein CcmA (Bactofilin family)</fullName>
    </submittedName>
</protein>
<feature type="region of interest" description="Disordered" evidence="2">
    <location>
        <begin position="1"/>
        <end position="30"/>
    </location>
</feature>
<comment type="similarity">
    <text evidence="1">Belongs to the bactofilin family.</text>
</comment>
<evidence type="ECO:0000256" key="2">
    <source>
        <dbReference type="SAM" id="MobiDB-lite"/>
    </source>
</evidence>
<accession>A0A839SVS3</accession>
<dbReference type="Pfam" id="PF04519">
    <property type="entry name" value="Bactofilin"/>
    <property type="match status" value="1"/>
</dbReference>
<organism evidence="3 4">
    <name type="scientific">Limibacillus halophilus</name>
    <dbReference type="NCBI Taxonomy" id="1579333"/>
    <lineage>
        <taxon>Bacteria</taxon>
        <taxon>Pseudomonadati</taxon>
        <taxon>Pseudomonadota</taxon>
        <taxon>Alphaproteobacteria</taxon>
        <taxon>Rhodospirillales</taxon>
        <taxon>Rhodovibrionaceae</taxon>
        <taxon>Limibacillus</taxon>
    </lineage>
</organism>
<evidence type="ECO:0000313" key="3">
    <source>
        <dbReference type="EMBL" id="MBB3065780.1"/>
    </source>
</evidence>
<feature type="compositionally biased region" description="Low complexity" evidence="2">
    <location>
        <begin position="133"/>
        <end position="176"/>
    </location>
</feature>
<dbReference type="PANTHER" id="PTHR35024">
    <property type="entry name" value="HYPOTHETICAL CYTOSOLIC PROTEIN"/>
    <property type="match status" value="1"/>
</dbReference>
<feature type="region of interest" description="Disordered" evidence="2">
    <location>
        <begin position="126"/>
        <end position="176"/>
    </location>
</feature>
<keyword evidence="4" id="KW-1185">Reference proteome</keyword>
<dbReference type="EMBL" id="JACHXA010000005">
    <property type="protein sequence ID" value="MBB3065780.1"/>
    <property type="molecule type" value="Genomic_DNA"/>
</dbReference>
<dbReference type="InterPro" id="IPR007607">
    <property type="entry name" value="BacA/B"/>
</dbReference>
<dbReference type="AlphaFoldDB" id="A0A839SVS3"/>
<evidence type="ECO:0000256" key="1">
    <source>
        <dbReference type="ARBA" id="ARBA00044755"/>
    </source>
</evidence>
<gene>
    <name evidence="3" type="ORF">FHR98_002076</name>
</gene>
<dbReference type="RefSeq" id="WP_183416605.1">
    <property type="nucleotide sequence ID" value="NZ_JACHXA010000005.1"/>
</dbReference>
<dbReference type="PANTHER" id="PTHR35024:SF4">
    <property type="entry name" value="POLYMER-FORMING CYTOSKELETAL PROTEIN"/>
    <property type="match status" value="1"/>
</dbReference>
<dbReference type="Proteomes" id="UP000581135">
    <property type="component" value="Unassembled WGS sequence"/>
</dbReference>
<name>A0A839SVS3_9PROT</name>
<evidence type="ECO:0000313" key="4">
    <source>
        <dbReference type="Proteomes" id="UP000581135"/>
    </source>
</evidence>
<proteinExistence type="inferred from homology"/>
<comment type="caution">
    <text evidence="3">The sequence shown here is derived from an EMBL/GenBank/DDBJ whole genome shotgun (WGS) entry which is preliminary data.</text>
</comment>
<reference evidence="3 4" key="1">
    <citation type="submission" date="2020-08" db="EMBL/GenBank/DDBJ databases">
        <title>Genomic Encyclopedia of Type Strains, Phase III (KMG-III): the genomes of soil and plant-associated and newly described type strains.</title>
        <authorList>
            <person name="Whitman W."/>
        </authorList>
    </citation>
    <scope>NUCLEOTIDE SEQUENCE [LARGE SCALE GENOMIC DNA]</scope>
    <source>
        <strain evidence="3 4">CECT 8803</strain>
    </source>
</reference>
<sequence>MFKPQRPEESSAQTTASVREGTARPAGGGRSVIASDMKVVGNLASRGELQIDGEIDGDIKATTVTVGRGATISGSILADRVDVHGTVKGQIDGATVSLSANARIEGDVVHDSLAVEAGAYLNGHVRRRNSKPAASTATASTSSATTGQATASPSHSSSTGASSSGSSATSGSSSKP</sequence>